<evidence type="ECO:0000256" key="1">
    <source>
        <dbReference type="SAM" id="MobiDB-lite"/>
    </source>
</evidence>
<dbReference type="AlphaFoldDB" id="A0A9N8KEH5"/>
<accession>A0A9N8KEH5</accession>
<evidence type="ECO:0000313" key="3">
    <source>
        <dbReference type="Proteomes" id="UP000745764"/>
    </source>
</evidence>
<name>A0A9N8KEH5_9PEZI</name>
<keyword evidence="3" id="KW-1185">Reference proteome</keyword>
<sequence>MPPSHRCTLCPQSRITQCNSELNMKSHLGAMHNMGPYECLVTGCGRRTNREDRNEKNHMRPSDHPAQWHRPQALANALTREASACRQAFVAAHALPPPAAAQAPAAAALPSPVAAQVPPAAAQVSAVDMPPLAGLAVSTPPAAAQAHVIAAPAPVAGPSTPPTAPAQGPSGGAPTRAYLNPVALHMMEGLKRLSVIRPDNPRKMLGEYLLRRHAGQPDDQDNILPRAAQSYTGGESWREYYHRTGIALYLVEGNRYLAHYKPQEPLKWLGQYLVTHSAEHEG</sequence>
<gene>
    <name evidence="2" type="ORF">AWRI4620_LOCUS4561</name>
</gene>
<reference evidence="2" key="1">
    <citation type="submission" date="2020-06" db="EMBL/GenBank/DDBJ databases">
        <authorList>
            <person name="Onetto C."/>
        </authorList>
    </citation>
    <scope>NUCLEOTIDE SEQUENCE</scope>
</reference>
<organism evidence="2 3">
    <name type="scientific">Aureobasidium uvarum</name>
    <dbReference type="NCBI Taxonomy" id="2773716"/>
    <lineage>
        <taxon>Eukaryota</taxon>
        <taxon>Fungi</taxon>
        <taxon>Dikarya</taxon>
        <taxon>Ascomycota</taxon>
        <taxon>Pezizomycotina</taxon>
        <taxon>Dothideomycetes</taxon>
        <taxon>Dothideomycetidae</taxon>
        <taxon>Dothideales</taxon>
        <taxon>Saccotheciaceae</taxon>
        <taxon>Aureobasidium</taxon>
    </lineage>
</organism>
<dbReference type="Pfam" id="PF05186">
    <property type="entry name" value="Dpy-30"/>
    <property type="match status" value="2"/>
</dbReference>
<feature type="region of interest" description="Disordered" evidence="1">
    <location>
        <begin position="154"/>
        <end position="174"/>
    </location>
</feature>
<protein>
    <submittedName>
        <fullName evidence="2">Uncharacterized protein</fullName>
    </submittedName>
</protein>
<dbReference type="EMBL" id="CAINUL010000006">
    <property type="protein sequence ID" value="CAD0110306.1"/>
    <property type="molecule type" value="Genomic_DNA"/>
</dbReference>
<proteinExistence type="predicted"/>
<dbReference type="OrthoDB" id="417678at2759"/>
<evidence type="ECO:0000313" key="2">
    <source>
        <dbReference type="EMBL" id="CAD0110306.1"/>
    </source>
</evidence>
<dbReference type="Gene3D" id="1.20.890.10">
    <property type="entry name" value="cAMP-dependent protein kinase regulatory subunit, dimerization-anchoring domain"/>
    <property type="match status" value="2"/>
</dbReference>
<dbReference type="Proteomes" id="UP000745764">
    <property type="component" value="Unassembled WGS sequence"/>
</dbReference>
<dbReference type="InterPro" id="IPR007858">
    <property type="entry name" value="Dpy-30_motif"/>
</dbReference>
<comment type="caution">
    <text evidence="2">The sequence shown here is derived from an EMBL/GenBank/DDBJ whole genome shotgun (WGS) entry which is preliminary data.</text>
</comment>